<dbReference type="GO" id="GO:1990304">
    <property type="term" value="C:MUB1-RAD6-UBR2 ubiquitin ligase complex"/>
    <property type="evidence" value="ECO:0007669"/>
    <property type="project" value="TreeGrafter"/>
</dbReference>
<accession>A0A1E4T291</accession>
<evidence type="ECO:0000256" key="5">
    <source>
        <dbReference type="ARBA" id="ARBA00022771"/>
    </source>
</evidence>
<dbReference type="GO" id="GO:0005737">
    <property type="term" value="C:cytoplasm"/>
    <property type="evidence" value="ECO:0007669"/>
    <property type="project" value="UniProtKB-SubCell"/>
</dbReference>
<dbReference type="Gene3D" id="6.10.140.2220">
    <property type="match status" value="1"/>
</dbReference>
<dbReference type="OrthoDB" id="5594178at2759"/>
<evidence type="ECO:0000313" key="11">
    <source>
        <dbReference type="Proteomes" id="UP000094801"/>
    </source>
</evidence>
<dbReference type="Proteomes" id="UP000094801">
    <property type="component" value="Unassembled WGS sequence"/>
</dbReference>
<evidence type="ECO:0000256" key="2">
    <source>
        <dbReference type="ARBA" id="ARBA00010655"/>
    </source>
</evidence>
<dbReference type="AlphaFoldDB" id="A0A1E4T291"/>
<proteinExistence type="inferred from homology"/>
<protein>
    <recommendedName>
        <fullName evidence="9">MYND-type domain-containing protein</fullName>
    </recommendedName>
</protein>
<keyword evidence="5 7" id="KW-0863">Zinc-finger</keyword>
<dbReference type="GO" id="GO:0008270">
    <property type="term" value="F:zinc ion binding"/>
    <property type="evidence" value="ECO:0007669"/>
    <property type="project" value="UniProtKB-KW"/>
</dbReference>
<evidence type="ECO:0000256" key="4">
    <source>
        <dbReference type="ARBA" id="ARBA00022723"/>
    </source>
</evidence>
<keyword evidence="11" id="KW-1185">Reference proteome</keyword>
<dbReference type="PANTHER" id="PTHR47442">
    <property type="entry name" value="MYND-TYPE ZINC FINGER PROTEIN MUB1"/>
    <property type="match status" value="1"/>
</dbReference>
<comment type="similarity">
    <text evidence="2">Belongs to the MUB1/samB family.</text>
</comment>
<keyword evidence="6" id="KW-0862">Zinc</keyword>
<evidence type="ECO:0000256" key="1">
    <source>
        <dbReference type="ARBA" id="ARBA00004496"/>
    </source>
</evidence>
<gene>
    <name evidence="10" type="ORF">CANARDRAFT_183526</name>
</gene>
<keyword evidence="3" id="KW-0963">Cytoplasm</keyword>
<comment type="subcellular location">
    <subcellularLocation>
        <location evidence="1">Cytoplasm</location>
    </subcellularLocation>
</comment>
<keyword evidence="4" id="KW-0479">Metal-binding</keyword>
<dbReference type="PROSITE" id="PS50865">
    <property type="entry name" value="ZF_MYND_2"/>
    <property type="match status" value="1"/>
</dbReference>
<evidence type="ECO:0000256" key="3">
    <source>
        <dbReference type="ARBA" id="ARBA00022490"/>
    </source>
</evidence>
<name>A0A1E4T291_9ASCO</name>
<dbReference type="SUPFAM" id="SSF144232">
    <property type="entry name" value="HIT/MYND zinc finger-like"/>
    <property type="match status" value="1"/>
</dbReference>
<dbReference type="InterPro" id="IPR051664">
    <property type="entry name" value="MYND-type_zinc_finger"/>
</dbReference>
<dbReference type="PANTHER" id="PTHR47442:SF1">
    <property type="entry name" value="MYND-TYPE ZINC FINGER PROTEIN MUB1"/>
    <property type="match status" value="1"/>
</dbReference>
<evidence type="ECO:0000256" key="7">
    <source>
        <dbReference type="PROSITE-ProRule" id="PRU00134"/>
    </source>
</evidence>
<evidence type="ECO:0000256" key="6">
    <source>
        <dbReference type="ARBA" id="ARBA00022833"/>
    </source>
</evidence>
<feature type="region of interest" description="Disordered" evidence="8">
    <location>
        <begin position="483"/>
        <end position="512"/>
    </location>
</feature>
<feature type="domain" description="MYND-type" evidence="9">
    <location>
        <begin position="652"/>
        <end position="693"/>
    </location>
</feature>
<feature type="non-terminal residue" evidence="10">
    <location>
        <position position="706"/>
    </location>
</feature>
<dbReference type="GO" id="GO:0007163">
    <property type="term" value="P:establishment or maintenance of cell polarity"/>
    <property type="evidence" value="ECO:0007669"/>
    <property type="project" value="TreeGrafter"/>
</dbReference>
<organism evidence="10 11">
    <name type="scientific">[Candida] arabinofermentans NRRL YB-2248</name>
    <dbReference type="NCBI Taxonomy" id="983967"/>
    <lineage>
        <taxon>Eukaryota</taxon>
        <taxon>Fungi</taxon>
        <taxon>Dikarya</taxon>
        <taxon>Ascomycota</taxon>
        <taxon>Saccharomycotina</taxon>
        <taxon>Pichiomycetes</taxon>
        <taxon>Pichiales</taxon>
        <taxon>Pichiaceae</taxon>
        <taxon>Ogataea</taxon>
        <taxon>Ogataea/Candida clade</taxon>
    </lineage>
</organism>
<reference evidence="11" key="1">
    <citation type="submission" date="2016-04" db="EMBL/GenBank/DDBJ databases">
        <title>Comparative genomics of biotechnologically important yeasts.</title>
        <authorList>
            <consortium name="DOE Joint Genome Institute"/>
            <person name="Riley R."/>
            <person name="Haridas S."/>
            <person name="Wolfe K.H."/>
            <person name="Lopes M.R."/>
            <person name="Hittinger C.T."/>
            <person name="Goker M."/>
            <person name="Salamov A."/>
            <person name="Wisecaver J."/>
            <person name="Long T.M."/>
            <person name="Aerts A.L."/>
            <person name="Barry K."/>
            <person name="Choi C."/>
            <person name="Clum A."/>
            <person name="Coughlan A.Y."/>
            <person name="Deshpande S."/>
            <person name="Douglass A.P."/>
            <person name="Hanson S.J."/>
            <person name="Klenk H.-P."/>
            <person name="Labutti K."/>
            <person name="Lapidus A."/>
            <person name="Lindquist E."/>
            <person name="Lipzen A."/>
            <person name="Meier-Kolthoff J.P."/>
            <person name="Ohm R.A."/>
            <person name="Otillar R.P."/>
            <person name="Pangilinan J."/>
            <person name="Peng Y."/>
            <person name="Rokas A."/>
            <person name="Rosa C.A."/>
            <person name="Scheuner C."/>
            <person name="Sibirny A.A."/>
            <person name="Slot J.C."/>
            <person name="Stielow J.B."/>
            <person name="Sun H."/>
            <person name="Kurtzman C.P."/>
            <person name="Blackwell M."/>
            <person name="Grigoriev I.V."/>
            <person name="Jeffries T.W."/>
        </authorList>
    </citation>
    <scope>NUCLEOTIDE SEQUENCE [LARGE SCALE GENOMIC DNA]</scope>
    <source>
        <strain evidence="11">NRRL YB-2248</strain>
    </source>
</reference>
<evidence type="ECO:0000259" key="9">
    <source>
        <dbReference type="PROSITE" id="PS50865"/>
    </source>
</evidence>
<sequence>MRGSNNKSVPANKAAVSITSTLYDRRALDCTEDKPLVNSLNHLTFLASSSLKVREALSHDGGLERLVDILYECRNPKSEKERCIFSWKWVLAFQCLVLVGTRGTEQIRKRVVEAGIIPIIATILDNYLISKKSSCATHFGMSSTANSSRASLSGDNNSVSMDHAIPINTSDIVRTQEITTTINDIQSTEQQQRNVEGHFREEQEVQVQVQSRDGIQDSVVVDDDGTMMTEQIDEVFRDVRRLVAEVDQTILEAQSEIRLTEDDDVKKSKNITPKQQESIDLNEEYTKILKSLTFLRFLDRLNTSPNLSTINHELLTEYNELTRSILFTNMLANNQEISNILRESLSFTDLPCFKKSGEKLDQSIPRDFDNGILIPKEDDVIWSLQLLAFVSKYTTLRYELSDTYIVNGLSLRNNSIPPPLETDNELNDNGDLYGDDDDVAYMDGSLEDIHDFIISDEETTTSDRLPFNNSNNMDSIRESINKLNTNNSTSGSRHNYKRQKFPQGNKKKSDDSTYSYLLDNYHELLNEENRINKAMKLEKFALDISRFSHREHNELRLKNNRIYNSKRESYSKKWNYDNWDDFEMGPLSILFPQSQNIDPIIKSIKRLNIFPLVEKFTVKHMNSKDVMYWAGLIVRNSNRKDETKGGRRQCAYFGCGRWEDEPRQFAKCRRCKRAKYCSKECQSKAWTYHKYWCNAVSNSAVSVGSG</sequence>
<dbReference type="GO" id="GO:0006511">
    <property type="term" value="P:ubiquitin-dependent protein catabolic process"/>
    <property type="evidence" value="ECO:0007669"/>
    <property type="project" value="TreeGrafter"/>
</dbReference>
<dbReference type="EMBL" id="KV453851">
    <property type="protein sequence ID" value="ODV85867.1"/>
    <property type="molecule type" value="Genomic_DNA"/>
</dbReference>
<evidence type="ECO:0000313" key="10">
    <source>
        <dbReference type="EMBL" id="ODV85867.1"/>
    </source>
</evidence>
<feature type="compositionally biased region" description="Polar residues" evidence="8">
    <location>
        <begin position="483"/>
        <end position="493"/>
    </location>
</feature>
<evidence type="ECO:0000256" key="8">
    <source>
        <dbReference type="SAM" id="MobiDB-lite"/>
    </source>
</evidence>
<dbReference type="InterPro" id="IPR002893">
    <property type="entry name" value="Znf_MYND"/>
</dbReference>
<dbReference type="Pfam" id="PF01753">
    <property type="entry name" value="zf-MYND"/>
    <property type="match status" value="1"/>
</dbReference>